<dbReference type="WBParaSite" id="Hba_10070">
    <property type="protein sequence ID" value="Hba_10070"/>
    <property type="gene ID" value="Hba_10070"/>
</dbReference>
<keyword evidence="1" id="KW-1185">Reference proteome</keyword>
<protein>
    <submittedName>
        <fullName evidence="2">Uncharacterized protein</fullName>
    </submittedName>
</protein>
<name>A0A1I7WXZ4_HETBA</name>
<sequence length="101" mass="12486">MKYELLNYFLKQFKCKHKCRKDSWIVVIFNNKIFYINAYIKIKLIKHNLHQWIDLFTLNKMVVLFLLYTTFEPKYIETKNLHFKASYPHLIPKKQNRPYNA</sequence>
<reference evidence="2" key="1">
    <citation type="submission" date="2016-11" db="UniProtKB">
        <authorList>
            <consortium name="WormBaseParasite"/>
        </authorList>
    </citation>
    <scope>IDENTIFICATION</scope>
</reference>
<dbReference type="AlphaFoldDB" id="A0A1I7WXZ4"/>
<accession>A0A1I7WXZ4</accession>
<evidence type="ECO:0000313" key="1">
    <source>
        <dbReference type="Proteomes" id="UP000095283"/>
    </source>
</evidence>
<dbReference type="Proteomes" id="UP000095283">
    <property type="component" value="Unplaced"/>
</dbReference>
<proteinExistence type="predicted"/>
<organism evidence="1 2">
    <name type="scientific">Heterorhabditis bacteriophora</name>
    <name type="common">Entomopathogenic nematode worm</name>
    <dbReference type="NCBI Taxonomy" id="37862"/>
    <lineage>
        <taxon>Eukaryota</taxon>
        <taxon>Metazoa</taxon>
        <taxon>Ecdysozoa</taxon>
        <taxon>Nematoda</taxon>
        <taxon>Chromadorea</taxon>
        <taxon>Rhabditida</taxon>
        <taxon>Rhabditina</taxon>
        <taxon>Rhabditomorpha</taxon>
        <taxon>Strongyloidea</taxon>
        <taxon>Heterorhabditidae</taxon>
        <taxon>Heterorhabditis</taxon>
    </lineage>
</organism>
<evidence type="ECO:0000313" key="2">
    <source>
        <dbReference type="WBParaSite" id="Hba_10070"/>
    </source>
</evidence>